<feature type="region of interest" description="Disordered" evidence="1">
    <location>
        <begin position="1"/>
        <end position="100"/>
    </location>
</feature>
<evidence type="ECO:0000313" key="2">
    <source>
        <dbReference type="EMBL" id="SUZ13718.1"/>
    </source>
</evidence>
<feature type="compositionally biased region" description="Pro residues" evidence="1">
    <location>
        <begin position="1"/>
        <end position="10"/>
    </location>
</feature>
<proteinExistence type="predicted"/>
<gene>
    <name evidence="2" type="ORF">BGT96224V2_LOCUS6924</name>
</gene>
<feature type="compositionally biased region" description="Low complexity" evidence="1">
    <location>
        <begin position="55"/>
        <end position="65"/>
    </location>
</feature>
<evidence type="ECO:0000256" key="1">
    <source>
        <dbReference type="SAM" id="MobiDB-lite"/>
    </source>
</evidence>
<dbReference type="EMBL" id="UIGY01000247">
    <property type="protein sequence ID" value="SUZ13718.1"/>
    <property type="molecule type" value="Genomic_DNA"/>
</dbReference>
<organism evidence="2">
    <name type="scientific">Blumeria graminis f. sp. tritici 96224</name>
    <dbReference type="NCBI Taxonomy" id="1268274"/>
    <lineage>
        <taxon>Eukaryota</taxon>
        <taxon>Fungi</taxon>
        <taxon>Dikarya</taxon>
        <taxon>Ascomycota</taxon>
        <taxon>Pezizomycotina</taxon>
        <taxon>Leotiomycetes</taxon>
        <taxon>Erysiphales</taxon>
        <taxon>Erysiphaceae</taxon>
        <taxon>Blumeria</taxon>
    </lineage>
</organism>
<name>A0A381LIP0_BLUGR</name>
<dbReference type="AlphaFoldDB" id="A0A381LIP0"/>
<feature type="non-terminal residue" evidence="2">
    <location>
        <position position="115"/>
    </location>
</feature>
<reference evidence="2" key="1">
    <citation type="submission" date="2018-07" db="EMBL/GenBank/DDBJ databases">
        <authorList>
            <person name="Quirk P.G."/>
            <person name="Krulwich T.A."/>
        </authorList>
    </citation>
    <scope>NUCLEOTIDE SEQUENCE</scope>
    <source>
        <strain evidence="2">96224</strain>
    </source>
</reference>
<feature type="compositionally biased region" description="Polar residues" evidence="1">
    <location>
        <begin position="21"/>
        <end position="33"/>
    </location>
</feature>
<accession>A0A381LIP0</accession>
<protein>
    <submittedName>
        <fullName evidence="2">BgtAc-31358</fullName>
    </submittedName>
</protein>
<sequence>MQGPSIPIPISPSRLKRSIDKSTLLNGSRSNTGDLDISRGGVFTSSKGGGGGSDEGSSPDAAAGAGKRGGPHCEMNRDEGHGNGTTDANAVGEESHPYFTTMIVEGIGTLEEHDG</sequence>